<evidence type="ECO:0000256" key="3">
    <source>
        <dbReference type="ARBA" id="ARBA00022475"/>
    </source>
</evidence>
<evidence type="ECO:0000259" key="10">
    <source>
        <dbReference type="PROSITE" id="PS51465"/>
    </source>
</evidence>
<organism evidence="11 12">
    <name type="scientific">Nematostella vectensis</name>
    <name type="common">Starlet sea anemone</name>
    <dbReference type="NCBI Taxonomy" id="45351"/>
    <lineage>
        <taxon>Eukaryota</taxon>
        <taxon>Metazoa</taxon>
        <taxon>Cnidaria</taxon>
        <taxon>Anthozoa</taxon>
        <taxon>Hexacorallia</taxon>
        <taxon>Actiniaria</taxon>
        <taxon>Edwardsiidae</taxon>
        <taxon>Nematostella</taxon>
    </lineage>
</organism>
<feature type="transmembrane region" description="Helical" evidence="9">
    <location>
        <begin position="29"/>
        <end position="48"/>
    </location>
</feature>
<evidence type="ECO:0000256" key="5">
    <source>
        <dbReference type="ARBA" id="ARBA00022989"/>
    </source>
</evidence>
<feature type="transmembrane region" description="Helical" evidence="9">
    <location>
        <begin position="199"/>
        <end position="223"/>
    </location>
</feature>
<dbReference type="PANTHER" id="PTHR11388:SF100">
    <property type="entry name" value="SOLUTE CARRIER ORGANIC ANION TRANSPORTER FAMILY MEMBER 4A1"/>
    <property type="match status" value="1"/>
</dbReference>
<feature type="transmembrane region" description="Helical" evidence="9">
    <location>
        <begin position="97"/>
        <end position="118"/>
    </location>
</feature>
<protein>
    <recommendedName>
        <fullName evidence="10">Kazal-like domain-containing protein</fullName>
    </recommendedName>
</protein>
<keyword evidence="12" id="KW-1185">Reference proteome</keyword>
<dbReference type="PANTHER" id="PTHR11388">
    <property type="entry name" value="ORGANIC ANION TRANSPORTER"/>
    <property type="match status" value="1"/>
</dbReference>
<gene>
    <name evidence="11" type="ORF">NEMVEDRAFT_v1g247942</name>
</gene>
<keyword evidence="6 9" id="KW-0472">Membrane</keyword>
<reference evidence="11 12" key="1">
    <citation type="journal article" date="2007" name="Science">
        <title>Sea anemone genome reveals ancestral eumetazoan gene repertoire and genomic organization.</title>
        <authorList>
            <person name="Putnam N.H."/>
            <person name="Srivastava M."/>
            <person name="Hellsten U."/>
            <person name="Dirks B."/>
            <person name="Chapman J."/>
            <person name="Salamov A."/>
            <person name="Terry A."/>
            <person name="Shapiro H."/>
            <person name="Lindquist E."/>
            <person name="Kapitonov V.V."/>
            <person name="Jurka J."/>
            <person name="Genikhovich G."/>
            <person name="Grigoriev I.V."/>
            <person name="Lucas S.M."/>
            <person name="Steele R.E."/>
            <person name="Finnerty J.R."/>
            <person name="Technau U."/>
            <person name="Martindale M.Q."/>
            <person name="Rokhsar D.S."/>
        </authorList>
    </citation>
    <scope>NUCLEOTIDE SEQUENCE [LARGE SCALE GENOMIC DNA]</scope>
    <source>
        <strain evidence="12">CH2 X CH6</strain>
    </source>
</reference>
<evidence type="ECO:0000256" key="6">
    <source>
        <dbReference type="ARBA" id="ARBA00023136"/>
    </source>
</evidence>
<dbReference type="eggNOG" id="KOG3626">
    <property type="taxonomic scope" value="Eukaryota"/>
</dbReference>
<feature type="transmembrane region" description="Helical" evidence="9">
    <location>
        <begin position="243"/>
        <end position="265"/>
    </location>
</feature>
<keyword evidence="5 9" id="KW-1133">Transmembrane helix</keyword>
<evidence type="ECO:0000256" key="8">
    <source>
        <dbReference type="SAM" id="MobiDB-lite"/>
    </source>
</evidence>
<feature type="domain" description="Kazal-like" evidence="10">
    <location>
        <begin position="463"/>
        <end position="515"/>
    </location>
</feature>
<keyword evidence="7" id="KW-1015">Disulfide bond</keyword>
<keyword evidence="3" id="KW-1003">Cell membrane</keyword>
<dbReference type="FunFam" id="1.20.1250.20:FF:000854">
    <property type="entry name" value="Solute carrier organic anion transporter family member"/>
    <property type="match status" value="1"/>
</dbReference>
<dbReference type="InterPro" id="IPR036058">
    <property type="entry name" value="Kazal_dom_sf"/>
</dbReference>
<keyword evidence="4 9" id="KW-0812">Transmembrane</keyword>
<dbReference type="SUPFAM" id="SSF103473">
    <property type="entry name" value="MFS general substrate transporter"/>
    <property type="match status" value="1"/>
</dbReference>
<dbReference type="Gene3D" id="1.20.1250.20">
    <property type="entry name" value="MFS general substrate transporter like domains"/>
    <property type="match status" value="1"/>
</dbReference>
<feature type="transmembrane region" description="Helical" evidence="9">
    <location>
        <begin position="420"/>
        <end position="440"/>
    </location>
</feature>
<evidence type="ECO:0000256" key="1">
    <source>
        <dbReference type="ARBA" id="ARBA00004651"/>
    </source>
</evidence>
<sequence length="699" mass="77449">MAEEEKRDLRFGWGCFRPGFLQFLNGPKWFLFFLIIFSSIQGMTVNGFTKLILPDIERRYQFKGTDLGVIAASNDASALVLVCFVSFFGGYGNKIRWLGYAIGCLMFALPQFLIGPYYPGTFSANRSFTEQDLCYRTQNVTSADEMACISAYKSDWYYLLVFVIAQLLMGAGTTPLFSLGPAYIDENVHPKSMPIYLSFWYAATILGPGLGFVVGGYFLSMFVDLKQPSGVNLDADDPRWIGAWWLGFVIGGSVLFVSAFGLLGFPAELPGTRAMREEAMRRGDIPKGNKQMKGNLKEVTNRVSGMFRINQSCIGNVQEVTNHVPGMFRKKPIMYRECSSVSCLVESWFVDSRSASLAEWPPGCLSFSQWSPWLAQPLGSYPDVIRSSLQGWGGRTSIVGIMLGGILVRRFKVRESCRMAARLLVIFSVVSMVGPTAWFIPGCDQIELAGVGRPYVNSSISFAGLDATCNADCACVKSQFNPVCGADDVTYFTPCHAGCRGIPEDTKYANCSCVLPQANWTQQTAVQGFCDRGPGCSNYIAFLVLILVLLLTVFLKAIPSRTVVLRCVPDNQRAYALGLQFVFFRALGSLPSPIFYGYLFDTNCILWGESCGQRGNCMVYDMGTLSVYLGVMGLIVGGITFFFFFLSWFFYKPKDDLQLVPMTDDEGTEKIDIGSDSLGRPESPTIKADETLFKEDTRL</sequence>
<dbReference type="SUPFAM" id="SSF100895">
    <property type="entry name" value="Kazal-type serine protease inhibitors"/>
    <property type="match status" value="1"/>
</dbReference>
<dbReference type="PROSITE" id="PS51465">
    <property type="entry name" value="KAZAL_2"/>
    <property type="match status" value="1"/>
</dbReference>
<feature type="transmembrane region" description="Helical" evidence="9">
    <location>
        <begin position="156"/>
        <end position="179"/>
    </location>
</feature>
<comment type="subcellular location">
    <subcellularLocation>
        <location evidence="1">Cell membrane</location>
        <topology evidence="1">Multi-pass membrane protein</topology>
    </subcellularLocation>
</comment>
<evidence type="ECO:0000313" key="11">
    <source>
        <dbReference type="EMBL" id="EDO31607.1"/>
    </source>
</evidence>
<name>A7SXF8_NEMVE</name>
<dbReference type="AlphaFoldDB" id="A7SXF8"/>
<dbReference type="InterPro" id="IPR004156">
    <property type="entry name" value="OATP"/>
</dbReference>
<dbReference type="InParanoid" id="A7SXF8"/>
<feature type="transmembrane region" description="Helical" evidence="9">
    <location>
        <begin position="628"/>
        <end position="651"/>
    </location>
</feature>
<dbReference type="EMBL" id="DS469886">
    <property type="protein sequence ID" value="EDO31607.1"/>
    <property type="molecule type" value="Genomic_DNA"/>
</dbReference>
<feature type="transmembrane region" description="Helical" evidence="9">
    <location>
        <begin position="69"/>
        <end position="91"/>
    </location>
</feature>
<proteinExistence type="inferred from homology"/>
<comment type="similarity">
    <text evidence="2">Belongs to the organo anion transporter (TC 2.A.60) family.</text>
</comment>
<accession>A7SXF8</accession>
<feature type="compositionally biased region" description="Basic and acidic residues" evidence="8">
    <location>
        <begin position="687"/>
        <end position="699"/>
    </location>
</feature>
<feature type="transmembrane region" description="Helical" evidence="9">
    <location>
        <begin position="579"/>
        <end position="599"/>
    </location>
</feature>
<dbReference type="GO" id="GO:0055085">
    <property type="term" value="P:transmembrane transport"/>
    <property type="evidence" value="ECO:0007669"/>
    <property type="project" value="InterPro"/>
</dbReference>
<feature type="transmembrane region" description="Helical" evidence="9">
    <location>
        <begin position="539"/>
        <end position="558"/>
    </location>
</feature>
<dbReference type="InterPro" id="IPR036259">
    <property type="entry name" value="MFS_trans_sf"/>
</dbReference>
<feature type="region of interest" description="Disordered" evidence="8">
    <location>
        <begin position="670"/>
        <end position="699"/>
    </location>
</feature>
<dbReference type="Proteomes" id="UP000001593">
    <property type="component" value="Unassembled WGS sequence"/>
</dbReference>
<dbReference type="GO" id="GO:0005886">
    <property type="term" value="C:plasma membrane"/>
    <property type="evidence" value="ECO:0007669"/>
    <property type="project" value="UniProtKB-SubCell"/>
</dbReference>
<evidence type="ECO:0000256" key="4">
    <source>
        <dbReference type="ARBA" id="ARBA00022692"/>
    </source>
</evidence>
<evidence type="ECO:0000313" key="12">
    <source>
        <dbReference type="Proteomes" id="UP000001593"/>
    </source>
</evidence>
<dbReference type="Pfam" id="PF03137">
    <property type="entry name" value="OATP"/>
    <property type="match status" value="2"/>
</dbReference>
<evidence type="ECO:0000256" key="2">
    <source>
        <dbReference type="ARBA" id="ARBA00009657"/>
    </source>
</evidence>
<dbReference type="Pfam" id="PF07648">
    <property type="entry name" value="Kazal_2"/>
    <property type="match status" value="1"/>
</dbReference>
<dbReference type="HOGENOM" id="CLU_008954_1_2_1"/>
<evidence type="ECO:0000256" key="9">
    <source>
        <dbReference type="SAM" id="Phobius"/>
    </source>
</evidence>
<dbReference type="InterPro" id="IPR002350">
    <property type="entry name" value="Kazal_dom"/>
</dbReference>
<dbReference type="PhylomeDB" id="A7SXF8"/>
<evidence type="ECO:0000256" key="7">
    <source>
        <dbReference type="ARBA" id="ARBA00023157"/>
    </source>
</evidence>
<dbReference type="OMA" id="SADEMAC"/>